<dbReference type="CDD" id="cd03768">
    <property type="entry name" value="SR_ResInv"/>
    <property type="match status" value="1"/>
</dbReference>
<dbReference type="Proteomes" id="UP000683246">
    <property type="component" value="Plasmid pVpro"/>
</dbReference>
<dbReference type="GO" id="GO:0000150">
    <property type="term" value="F:DNA strand exchange activity"/>
    <property type="evidence" value="ECO:0007669"/>
    <property type="project" value="InterPro"/>
</dbReference>
<organism evidence="3 4">
    <name type="scientific">Vallitalea pronyensis</name>
    <dbReference type="NCBI Taxonomy" id="1348613"/>
    <lineage>
        <taxon>Bacteria</taxon>
        <taxon>Bacillati</taxon>
        <taxon>Bacillota</taxon>
        <taxon>Clostridia</taxon>
        <taxon>Lachnospirales</taxon>
        <taxon>Vallitaleaceae</taxon>
        <taxon>Vallitalea</taxon>
    </lineage>
</organism>
<protein>
    <submittedName>
        <fullName evidence="3">Recombinase family protein</fullName>
    </submittedName>
</protein>
<dbReference type="Gene3D" id="3.40.50.1390">
    <property type="entry name" value="Resolvase, N-terminal catalytic domain"/>
    <property type="match status" value="1"/>
</dbReference>
<dbReference type="AlphaFoldDB" id="A0A8J8MR87"/>
<dbReference type="EMBL" id="CP058650">
    <property type="protein sequence ID" value="QUI25938.1"/>
    <property type="molecule type" value="Genomic_DNA"/>
</dbReference>
<sequence>MNYAYQRVSTKRQDVKRQEISLDNYKIDKKYIDKASGKNMDRIQLNKLKLVVQQGDNIYVESISRLGRNVNDLRELGDYFVKKGAVVHFIKEGFSTNSNMYKFYLTILGAVAEIELENTNERVREGIKKAKLYGTKSGRSIGRPPITKLPPNFEKYYDKCISDEITKVEFAKLMEVSRRTIYRYIDFYKMQKSKE</sequence>
<dbReference type="InterPro" id="IPR036162">
    <property type="entry name" value="Resolvase-like_N_sf"/>
</dbReference>
<evidence type="ECO:0000313" key="4">
    <source>
        <dbReference type="Proteomes" id="UP000683246"/>
    </source>
</evidence>
<proteinExistence type="inferred from homology"/>
<dbReference type="Pfam" id="PF00239">
    <property type="entry name" value="Resolvase"/>
    <property type="match status" value="1"/>
</dbReference>
<dbReference type="InterPro" id="IPR050639">
    <property type="entry name" value="SSR_resolvase"/>
</dbReference>
<geneLocation type="plasmid" evidence="3 4">
    <name>pVpro</name>
</geneLocation>
<keyword evidence="3" id="KW-0614">Plasmid</keyword>
<evidence type="ECO:0000259" key="2">
    <source>
        <dbReference type="PROSITE" id="PS51736"/>
    </source>
</evidence>
<dbReference type="SMART" id="SM00857">
    <property type="entry name" value="Resolvase"/>
    <property type="match status" value="1"/>
</dbReference>
<dbReference type="PROSITE" id="PS51736">
    <property type="entry name" value="RECOMBINASES_3"/>
    <property type="match status" value="1"/>
</dbReference>
<reference evidence="3" key="1">
    <citation type="submission" date="2020-07" db="EMBL/GenBank/DDBJ databases">
        <title>Vallitalea pronyensis genome.</title>
        <authorList>
            <person name="Postec A."/>
        </authorList>
    </citation>
    <scope>NUCLEOTIDE SEQUENCE</scope>
    <source>
        <strain evidence="3">FatNI3</strain>
        <plasmid evidence="3">pVpro</plasmid>
    </source>
</reference>
<keyword evidence="4" id="KW-1185">Reference proteome</keyword>
<evidence type="ECO:0000313" key="3">
    <source>
        <dbReference type="EMBL" id="QUI25938.1"/>
    </source>
</evidence>
<dbReference type="PANTHER" id="PTHR30461:SF26">
    <property type="entry name" value="RESOLVASE HOMOLOG YNEB"/>
    <property type="match status" value="1"/>
</dbReference>
<dbReference type="KEGG" id="vpy:HZI73_26355"/>
<comment type="similarity">
    <text evidence="1">Belongs to the site-specific recombinase resolvase family.</text>
</comment>
<dbReference type="InterPro" id="IPR006119">
    <property type="entry name" value="Resolv_N"/>
</dbReference>
<accession>A0A8J8MR87</accession>
<gene>
    <name evidence="3" type="ORF">HZI73_26355</name>
</gene>
<dbReference type="SUPFAM" id="SSF53041">
    <property type="entry name" value="Resolvase-like"/>
    <property type="match status" value="1"/>
</dbReference>
<dbReference type="GO" id="GO:0003677">
    <property type="term" value="F:DNA binding"/>
    <property type="evidence" value="ECO:0007669"/>
    <property type="project" value="InterPro"/>
</dbReference>
<feature type="domain" description="Resolvase/invertase-type recombinase catalytic" evidence="2">
    <location>
        <begin position="1"/>
        <end position="134"/>
    </location>
</feature>
<dbReference type="RefSeq" id="WP_212698971.1">
    <property type="nucleotide sequence ID" value="NZ_CP058650.1"/>
</dbReference>
<dbReference type="PANTHER" id="PTHR30461">
    <property type="entry name" value="DNA-INVERTASE FROM LAMBDOID PROPHAGE"/>
    <property type="match status" value="1"/>
</dbReference>
<evidence type="ECO:0000256" key="1">
    <source>
        <dbReference type="ARBA" id="ARBA00009913"/>
    </source>
</evidence>
<name>A0A8J8MR87_9FIRM</name>